<dbReference type="EMBL" id="MUFR01000009">
    <property type="protein sequence ID" value="OOF34640.1"/>
    <property type="molecule type" value="Genomic_DNA"/>
</dbReference>
<reference evidence="2" key="1">
    <citation type="submission" date="2017-01" db="EMBL/GenBank/DDBJ databases">
        <title>Draft genome of the species Salinivibrio costicola subsp. alcaliphilus.</title>
        <authorList>
            <person name="Lopez-Hermoso C."/>
            <person name="De La Haba R."/>
            <person name="Sanchez-Porro C."/>
            <person name="Ventosa A."/>
        </authorList>
    </citation>
    <scope>NUCLEOTIDE SEQUENCE [LARGE SCALE GENOMIC DNA]</scope>
    <source>
        <strain evidence="2">CBH448</strain>
    </source>
</reference>
<organism evidence="1 2">
    <name type="scientific">Salinivibrio costicola subsp. alcaliphilus</name>
    <dbReference type="NCBI Taxonomy" id="272773"/>
    <lineage>
        <taxon>Bacteria</taxon>
        <taxon>Pseudomonadati</taxon>
        <taxon>Pseudomonadota</taxon>
        <taxon>Gammaproteobacteria</taxon>
        <taxon>Vibrionales</taxon>
        <taxon>Vibrionaceae</taxon>
        <taxon>Salinivibrio</taxon>
    </lineage>
</organism>
<proteinExistence type="predicted"/>
<keyword evidence="2" id="KW-1185">Reference proteome</keyword>
<comment type="caution">
    <text evidence="1">The sequence shown here is derived from an EMBL/GenBank/DDBJ whole genome shotgun (WGS) entry which is preliminary data.</text>
</comment>
<gene>
    <name evidence="1" type="ORF">BZJ21_04635</name>
</gene>
<protein>
    <submittedName>
        <fullName evidence="1">Uncharacterized protein</fullName>
    </submittedName>
</protein>
<accession>A0ABX3KSD4</accession>
<evidence type="ECO:0000313" key="1">
    <source>
        <dbReference type="EMBL" id="OOF34640.1"/>
    </source>
</evidence>
<dbReference type="Proteomes" id="UP000189431">
    <property type="component" value="Unassembled WGS sequence"/>
</dbReference>
<sequence>MVDKFLQNAKDLIKKHDPVQIGSQITPYNVKLDINGIETNQKGIRRMVKERASTESVINTKISYPLINLSCCCNDLNR</sequence>
<evidence type="ECO:0000313" key="2">
    <source>
        <dbReference type="Proteomes" id="UP000189431"/>
    </source>
</evidence>
<name>A0ABX3KSD4_SALCS</name>